<evidence type="ECO:0000313" key="2">
    <source>
        <dbReference type="EMBL" id="GGG14735.1"/>
    </source>
</evidence>
<sequence>MKRIGVIAFFILILNLFTSIQASALSCVEIPTIPEAYQKYDGVVIGRVVSVQEKRQNNQVKLSVMRSFKGIKEEKLDIFEDKFWGALSGPSVLHEEYLFFLNYEEGQGWVNPLCAPTKKVADISGDEFTFLDARELQLTVDGTEGAMPIHASRSYIVWGSAIVAVILGIAGWYLWLRRRRG</sequence>
<evidence type="ECO:0000313" key="3">
    <source>
        <dbReference type="Proteomes" id="UP000608420"/>
    </source>
</evidence>
<keyword evidence="3" id="KW-1185">Reference proteome</keyword>
<reference evidence="3" key="1">
    <citation type="journal article" date="2019" name="Int. J. Syst. Evol. Microbiol.">
        <title>The Global Catalogue of Microorganisms (GCM) 10K type strain sequencing project: providing services to taxonomists for standard genome sequencing and annotation.</title>
        <authorList>
            <consortium name="The Broad Institute Genomics Platform"/>
            <consortium name="The Broad Institute Genome Sequencing Center for Infectious Disease"/>
            <person name="Wu L."/>
            <person name="Ma J."/>
        </authorList>
    </citation>
    <scope>NUCLEOTIDE SEQUENCE [LARGE SCALE GENOMIC DNA]</scope>
    <source>
        <strain evidence="3">CGMCC 1.15420</strain>
    </source>
</reference>
<evidence type="ECO:0000256" key="1">
    <source>
        <dbReference type="SAM" id="Phobius"/>
    </source>
</evidence>
<dbReference type="PROSITE" id="PS51257">
    <property type="entry name" value="PROKAR_LIPOPROTEIN"/>
    <property type="match status" value="1"/>
</dbReference>
<feature type="transmembrane region" description="Helical" evidence="1">
    <location>
        <begin position="155"/>
        <end position="176"/>
    </location>
</feature>
<organism evidence="2 3">
    <name type="scientific">Paenibacillus aceti</name>
    <dbReference type="NCBI Taxonomy" id="1820010"/>
    <lineage>
        <taxon>Bacteria</taxon>
        <taxon>Bacillati</taxon>
        <taxon>Bacillota</taxon>
        <taxon>Bacilli</taxon>
        <taxon>Bacillales</taxon>
        <taxon>Paenibacillaceae</taxon>
        <taxon>Paenibacillus</taxon>
    </lineage>
</organism>
<keyword evidence="1" id="KW-0812">Transmembrane</keyword>
<gene>
    <name evidence="2" type="ORF">GCM10010913_40750</name>
</gene>
<comment type="caution">
    <text evidence="2">The sequence shown here is derived from an EMBL/GenBank/DDBJ whole genome shotgun (WGS) entry which is preliminary data.</text>
</comment>
<keyword evidence="1" id="KW-0472">Membrane</keyword>
<dbReference type="RefSeq" id="WP_120463505.1">
    <property type="nucleotide sequence ID" value="NZ_BMIW01000039.1"/>
</dbReference>
<accession>A0ABQ1W527</accession>
<proteinExistence type="predicted"/>
<dbReference type="Proteomes" id="UP000608420">
    <property type="component" value="Unassembled WGS sequence"/>
</dbReference>
<evidence type="ECO:0008006" key="4">
    <source>
        <dbReference type="Google" id="ProtNLM"/>
    </source>
</evidence>
<keyword evidence="1" id="KW-1133">Transmembrane helix</keyword>
<dbReference type="EMBL" id="BMIW01000039">
    <property type="protein sequence ID" value="GGG14735.1"/>
    <property type="molecule type" value="Genomic_DNA"/>
</dbReference>
<name>A0ABQ1W527_9BACL</name>
<protein>
    <recommendedName>
        <fullName evidence="4">CbiN domain protein</fullName>
    </recommendedName>
</protein>